<evidence type="ECO:0000256" key="7">
    <source>
        <dbReference type="ARBA" id="ARBA00047990"/>
    </source>
</evidence>
<evidence type="ECO:0000256" key="3">
    <source>
        <dbReference type="ARBA" id="ARBA00022434"/>
    </source>
</evidence>
<keyword evidence="8" id="KW-0810">Translation regulation</keyword>
<evidence type="ECO:0000256" key="5">
    <source>
        <dbReference type="ARBA" id="ARBA00023002"/>
    </source>
</evidence>
<keyword evidence="8" id="KW-0863">Zinc-finger</keyword>
<dbReference type="InterPro" id="IPR008331">
    <property type="entry name" value="Ferritin_DPS_dom"/>
</dbReference>
<keyword evidence="14" id="KW-1185">Reference proteome</keyword>
<evidence type="ECO:0000256" key="10">
    <source>
        <dbReference type="SAM" id="MobiDB-lite"/>
    </source>
</evidence>
<comment type="subcellular location">
    <subcellularLocation>
        <location evidence="1">Cytoplasmic vesicle</location>
        <location evidence="1">Autophagosome</location>
    </subcellularLocation>
</comment>
<reference evidence="13 14" key="1">
    <citation type="submission" date="2023-05" db="EMBL/GenBank/DDBJ databases">
        <title>B98-5 Cell Line De Novo Hybrid Assembly: An Optical Mapping Approach.</title>
        <authorList>
            <person name="Kananen K."/>
            <person name="Auerbach J.A."/>
            <person name="Kautto E."/>
            <person name="Blachly J.S."/>
        </authorList>
    </citation>
    <scope>NUCLEOTIDE SEQUENCE [LARGE SCALE GENOMIC DNA]</scope>
    <source>
        <strain evidence="13">B95-8</strain>
        <tissue evidence="13">Cell line</tissue>
    </source>
</reference>
<evidence type="ECO:0000259" key="12">
    <source>
        <dbReference type="PROSITE" id="PS51522"/>
    </source>
</evidence>
<keyword evidence="3 9" id="KW-0409">Iron storage</keyword>
<keyword evidence="4 9" id="KW-0479">Metal-binding</keyword>
<keyword evidence="8" id="KW-0694">RNA-binding</keyword>
<accession>A0ABQ9TVC2</accession>
<evidence type="ECO:0000313" key="13">
    <source>
        <dbReference type="EMBL" id="KAK2088724.1"/>
    </source>
</evidence>
<name>A0ABQ9TVC2_SAGOE</name>
<evidence type="ECO:0000256" key="4">
    <source>
        <dbReference type="ARBA" id="ARBA00022723"/>
    </source>
</evidence>
<comment type="similarity">
    <text evidence="2 9">Belongs to the ferritin family.</text>
</comment>
<dbReference type="Proteomes" id="UP001266305">
    <property type="component" value="Unassembled WGS sequence"/>
</dbReference>
<sequence length="328" mass="37118">MTTASPSQVRQNYHQDSEAAINLELYSSCVYVSMSYYFDRDDVALKNFAKSFLHQSHKETEHPEKLMKLQNQRGGRIFRQDIKKHHDDWESGLNAMECALYLEKNVNQSLLELHKLATDKNDPHLCDFIETHYLNEQMKSIKELGDHVTNLRKMGAPQSDLAEYLFDKHTLGDSLQPQFLSSAHHPCFGAMQLPPFDMWKDYFNLSQLVWALIESRGQKLETQEIEEPSPGPPLEQDQGLGGPGDPGGLGTLCNFCKHNGESRNVYSSHQLKTPDGVVVCPILRHYVCPVCGATGGQAHTLKYCPLNGGQQSLYRRSGRNSAGRRVKR</sequence>
<evidence type="ECO:0000256" key="2">
    <source>
        <dbReference type="ARBA" id="ARBA00007513"/>
    </source>
</evidence>
<keyword evidence="6 9" id="KW-0408">Iron</keyword>
<dbReference type="InterPro" id="IPR012347">
    <property type="entry name" value="Ferritin-like"/>
</dbReference>
<dbReference type="InterPro" id="IPR001519">
    <property type="entry name" value="Ferritin"/>
</dbReference>
<dbReference type="SUPFAM" id="SSF47240">
    <property type="entry name" value="Ferritin-like"/>
    <property type="match status" value="1"/>
</dbReference>
<evidence type="ECO:0000259" key="11">
    <source>
        <dbReference type="PROSITE" id="PS50905"/>
    </source>
</evidence>
<dbReference type="Pfam" id="PF05741">
    <property type="entry name" value="zf-nanos"/>
    <property type="match status" value="1"/>
</dbReference>
<dbReference type="PROSITE" id="PS50905">
    <property type="entry name" value="FERRITIN_LIKE"/>
    <property type="match status" value="1"/>
</dbReference>
<dbReference type="InterPro" id="IPR014034">
    <property type="entry name" value="Ferritin_CS"/>
</dbReference>
<comment type="catalytic activity">
    <reaction evidence="7">
        <text>4 Fe(2+) + O2 + 4 H(+) = 4 Fe(3+) + 2 H2O</text>
        <dbReference type="Rhea" id="RHEA:11148"/>
        <dbReference type="ChEBI" id="CHEBI:15377"/>
        <dbReference type="ChEBI" id="CHEBI:15378"/>
        <dbReference type="ChEBI" id="CHEBI:15379"/>
        <dbReference type="ChEBI" id="CHEBI:29033"/>
        <dbReference type="ChEBI" id="CHEBI:29034"/>
        <dbReference type="EC" id="1.16.3.1"/>
    </reaction>
</comment>
<evidence type="ECO:0000256" key="6">
    <source>
        <dbReference type="ARBA" id="ARBA00023004"/>
    </source>
</evidence>
<evidence type="ECO:0000256" key="9">
    <source>
        <dbReference type="RuleBase" id="RU361145"/>
    </source>
</evidence>
<evidence type="ECO:0000313" key="14">
    <source>
        <dbReference type="Proteomes" id="UP001266305"/>
    </source>
</evidence>
<comment type="function">
    <text evidence="9">Stores iron in a soluble, non-toxic, readily available form. Important for iron homeostasis. Iron is taken up in the ferrous form and deposited as ferric hydroxides after oxidation.</text>
</comment>
<evidence type="ECO:0000256" key="8">
    <source>
        <dbReference type="PROSITE-ProRule" id="PRU00855"/>
    </source>
</evidence>
<gene>
    <name evidence="13" type="ORF">P7K49_034631</name>
</gene>
<comment type="similarity">
    <text evidence="8">Belongs to the nanos family.</text>
</comment>
<dbReference type="InterPro" id="IPR009078">
    <property type="entry name" value="Ferritin-like_SF"/>
</dbReference>
<dbReference type="PANTHER" id="PTHR11431:SF37">
    <property type="entry name" value="FERRITIN HEAVY CHAIN"/>
    <property type="match status" value="1"/>
</dbReference>
<dbReference type="InterPro" id="IPR038129">
    <property type="entry name" value="Nanos_sf"/>
</dbReference>
<dbReference type="Gene3D" id="4.10.60.30">
    <property type="entry name" value="Nanos, RNA-binding domain"/>
    <property type="match status" value="1"/>
</dbReference>
<keyword evidence="5" id="KW-0560">Oxidoreductase</keyword>
<dbReference type="CDD" id="cd01056">
    <property type="entry name" value="Euk_Ferritin"/>
    <property type="match status" value="1"/>
</dbReference>
<keyword evidence="8" id="KW-0862">Zinc</keyword>
<feature type="domain" description="Nanos-type" evidence="12">
    <location>
        <begin position="252"/>
        <end position="306"/>
    </location>
</feature>
<proteinExistence type="inferred from homology"/>
<feature type="domain" description="Ferritin-like diiron" evidence="11">
    <location>
        <begin position="7"/>
        <end position="155"/>
    </location>
</feature>
<comment type="caution">
    <text evidence="13">The sequence shown here is derived from an EMBL/GenBank/DDBJ whole genome shotgun (WGS) entry which is preliminary data.</text>
</comment>
<dbReference type="EMBL" id="JASSZA010000019">
    <property type="protein sequence ID" value="KAK2088724.1"/>
    <property type="molecule type" value="Genomic_DNA"/>
</dbReference>
<dbReference type="PROSITE" id="PS00204">
    <property type="entry name" value="FERRITIN_2"/>
    <property type="match status" value="1"/>
</dbReference>
<dbReference type="Gene3D" id="1.20.1260.10">
    <property type="match status" value="1"/>
</dbReference>
<dbReference type="InterPro" id="IPR024161">
    <property type="entry name" value="Znf_nanos-typ"/>
</dbReference>
<feature type="region of interest" description="Disordered" evidence="10">
    <location>
        <begin position="220"/>
        <end position="243"/>
    </location>
</feature>
<evidence type="ECO:0000256" key="1">
    <source>
        <dbReference type="ARBA" id="ARBA00004419"/>
    </source>
</evidence>
<dbReference type="PROSITE" id="PS51522">
    <property type="entry name" value="ZF_NANOS"/>
    <property type="match status" value="1"/>
</dbReference>
<dbReference type="PANTHER" id="PTHR11431">
    <property type="entry name" value="FERRITIN"/>
    <property type="match status" value="1"/>
</dbReference>
<organism evidence="13 14">
    <name type="scientific">Saguinus oedipus</name>
    <name type="common">Cotton-top tamarin</name>
    <name type="synonym">Oedipomidas oedipus</name>
    <dbReference type="NCBI Taxonomy" id="9490"/>
    <lineage>
        <taxon>Eukaryota</taxon>
        <taxon>Metazoa</taxon>
        <taxon>Chordata</taxon>
        <taxon>Craniata</taxon>
        <taxon>Vertebrata</taxon>
        <taxon>Euteleostomi</taxon>
        <taxon>Mammalia</taxon>
        <taxon>Eutheria</taxon>
        <taxon>Euarchontoglires</taxon>
        <taxon>Primates</taxon>
        <taxon>Haplorrhini</taxon>
        <taxon>Platyrrhini</taxon>
        <taxon>Cebidae</taxon>
        <taxon>Callitrichinae</taxon>
        <taxon>Saguinus</taxon>
    </lineage>
</organism>
<dbReference type="InterPro" id="IPR009040">
    <property type="entry name" value="Ferritin-like_diiron"/>
</dbReference>
<dbReference type="Pfam" id="PF00210">
    <property type="entry name" value="Ferritin"/>
    <property type="match status" value="1"/>
</dbReference>
<protein>
    <recommendedName>
        <fullName evidence="9">Ferritin</fullName>
    </recommendedName>
</protein>